<accession>A0A9N8YW12</accession>
<evidence type="ECO:0000313" key="2">
    <source>
        <dbReference type="Proteomes" id="UP000789508"/>
    </source>
</evidence>
<dbReference type="Proteomes" id="UP000789508">
    <property type="component" value="Unassembled WGS sequence"/>
</dbReference>
<evidence type="ECO:0000313" key="1">
    <source>
        <dbReference type="EMBL" id="CAG8459483.1"/>
    </source>
</evidence>
<organism evidence="1 2">
    <name type="scientific">Ambispora leptoticha</name>
    <dbReference type="NCBI Taxonomy" id="144679"/>
    <lineage>
        <taxon>Eukaryota</taxon>
        <taxon>Fungi</taxon>
        <taxon>Fungi incertae sedis</taxon>
        <taxon>Mucoromycota</taxon>
        <taxon>Glomeromycotina</taxon>
        <taxon>Glomeromycetes</taxon>
        <taxon>Archaeosporales</taxon>
        <taxon>Ambisporaceae</taxon>
        <taxon>Ambispora</taxon>
    </lineage>
</organism>
<comment type="caution">
    <text evidence="1">The sequence shown here is derived from an EMBL/GenBank/DDBJ whole genome shotgun (WGS) entry which is preliminary data.</text>
</comment>
<dbReference type="AlphaFoldDB" id="A0A9N8YW12"/>
<keyword evidence="2" id="KW-1185">Reference proteome</keyword>
<protein>
    <submittedName>
        <fullName evidence="1">7177_t:CDS:1</fullName>
    </submittedName>
</protein>
<dbReference type="EMBL" id="CAJVPS010000162">
    <property type="protein sequence ID" value="CAG8459483.1"/>
    <property type="molecule type" value="Genomic_DNA"/>
</dbReference>
<name>A0A9N8YW12_9GLOM</name>
<gene>
    <name evidence="1" type="ORF">ALEPTO_LOCUS1460</name>
</gene>
<reference evidence="1" key="1">
    <citation type="submission" date="2021-06" db="EMBL/GenBank/DDBJ databases">
        <authorList>
            <person name="Kallberg Y."/>
            <person name="Tangrot J."/>
            <person name="Rosling A."/>
        </authorList>
    </citation>
    <scope>NUCLEOTIDE SEQUENCE</scope>
    <source>
        <strain evidence="1">FL130A</strain>
    </source>
</reference>
<sequence>MTKPTTDSDTNWSTITEEFAKKLEAGVIERVIGLGAGIIGLSFITP</sequence>
<proteinExistence type="predicted"/>